<organism evidence="10 11">
    <name type="scientific">Arthrobacter russicus</name>
    <dbReference type="NCBI Taxonomy" id="172040"/>
    <lineage>
        <taxon>Bacteria</taxon>
        <taxon>Bacillati</taxon>
        <taxon>Actinomycetota</taxon>
        <taxon>Actinomycetes</taxon>
        <taxon>Micrococcales</taxon>
        <taxon>Micrococcaceae</taxon>
        <taxon>Arthrobacter</taxon>
    </lineage>
</organism>
<evidence type="ECO:0000313" key="10">
    <source>
        <dbReference type="EMBL" id="MDR6268781.1"/>
    </source>
</evidence>
<evidence type="ECO:0000256" key="1">
    <source>
        <dbReference type="ARBA" id="ARBA00022490"/>
    </source>
</evidence>
<dbReference type="CDD" id="cd04489">
    <property type="entry name" value="ExoVII_LU_OBF"/>
    <property type="match status" value="1"/>
</dbReference>
<dbReference type="GO" id="GO:0008855">
    <property type="term" value="F:exodeoxyribonuclease VII activity"/>
    <property type="evidence" value="ECO:0007669"/>
    <property type="project" value="UniProtKB-EC"/>
</dbReference>
<dbReference type="InterPro" id="IPR020579">
    <property type="entry name" value="Exonuc_VII_lsu_C"/>
</dbReference>
<dbReference type="Proteomes" id="UP001185069">
    <property type="component" value="Unassembled WGS sequence"/>
</dbReference>
<keyword evidence="11" id="KW-1185">Reference proteome</keyword>
<comment type="catalytic activity">
    <reaction evidence="5 6">
        <text>Exonucleolytic cleavage in either 5'- to 3'- or 3'- to 5'-direction to yield nucleoside 5'-phosphates.</text>
        <dbReference type="EC" id="3.1.11.6"/>
    </reaction>
</comment>
<protein>
    <recommendedName>
        <fullName evidence="5">Exodeoxyribonuclease 7 large subunit</fullName>
        <ecNumber evidence="5">3.1.11.6</ecNumber>
    </recommendedName>
    <alternativeName>
        <fullName evidence="5">Exodeoxyribonuclease VII large subunit</fullName>
        <shortName evidence="5">Exonuclease VII large subunit</shortName>
    </alternativeName>
</protein>
<dbReference type="InterPro" id="IPR025824">
    <property type="entry name" value="OB-fold_nuc-bd_dom"/>
</dbReference>
<evidence type="ECO:0000313" key="11">
    <source>
        <dbReference type="Proteomes" id="UP001185069"/>
    </source>
</evidence>
<keyword evidence="1 5" id="KW-0963">Cytoplasm</keyword>
<evidence type="ECO:0000256" key="7">
    <source>
        <dbReference type="SAM" id="MobiDB-lite"/>
    </source>
</evidence>
<comment type="similarity">
    <text evidence="5 6">Belongs to the XseA family.</text>
</comment>
<evidence type="ECO:0000256" key="3">
    <source>
        <dbReference type="ARBA" id="ARBA00022801"/>
    </source>
</evidence>
<feature type="domain" description="Exonuclease VII large subunit C-terminal" evidence="8">
    <location>
        <begin position="147"/>
        <end position="346"/>
    </location>
</feature>
<keyword evidence="4 5" id="KW-0269">Exonuclease</keyword>
<comment type="function">
    <text evidence="5">Bidirectionally degrades single-stranded DNA into large acid-insoluble oligonucleotides, which are then degraded further into small acid-soluble oligonucleotides.</text>
</comment>
<evidence type="ECO:0000259" key="8">
    <source>
        <dbReference type="Pfam" id="PF02601"/>
    </source>
</evidence>
<feature type="domain" description="OB-fold nucleic acid binding" evidence="9">
    <location>
        <begin position="34"/>
        <end position="124"/>
    </location>
</feature>
<dbReference type="Pfam" id="PF13742">
    <property type="entry name" value="tRNA_anti_2"/>
    <property type="match status" value="1"/>
</dbReference>
<comment type="subcellular location">
    <subcellularLocation>
        <location evidence="5 6">Cytoplasm</location>
    </subcellularLocation>
</comment>
<dbReference type="PANTHER" id="PTHR30008:SF0">
    <property type="entry name" value="EXODEOXYRIBONUCLEASE 7 LARGE SUBUNIT"/>
    <property type="match status" value="1"/>
</dbReference>
<evidence type="ECO:0000256" key="6">
    <source>
        <dbReference type="RuleBase" id="RU004355"/>
    </source>
</evidence>
<feature type="region of interest" description="Disordered" evidence="7">
    <location>
        <begin position="1"/>
        <end position="26"/>
    </location>
</feature>
<dbReference type="InterPro" id="IPR003753">
    <property type="entry name" value="Exonuc_VII_L"/>
</dbReference>
<keyword evidence="3 5" id="KW-0378">Hydrolase</keyword>
<comment type="subunit">
    <text evidence="5">Heterooligomer composed of large and small subunits.</text>
</comment>
<name>A0ABU1J8N9_9MICC</name>
<comment type="caution">
    <text evidence="10">The sequence shown here is derived from an EMBL/GenBank/DDBJ whole genome shotgun (WGS) entry which is preliminary data.</text>
</comment>
<feature type="compositionally biased region" description="Low complexity" evidence="7">
    <location>
        <begin position="432"/>
        <end position="444"/>
    </location>
</feature>
<dbReference type="EMBL" id="JAVDQF010000001">
    <property type="protein sequence ID" value="MDR6268781.1"/>
    <property type="molecule type" value="Genomic_DNA"/>
</dbReference>
<gene>
    <name evidence="5" type="primary">xseA</name>
    <name evidence="10" type="ORF">JOE69_001019</name>
</gene>
<dbReference type="HAMAP" id="MF_00378">
    <property type="entry name" value="Exonuc_7_L"/>
    <property type="match status" value="1"/>
</dbReference>
<keyword evidence="2 5" id="KW-0540">Nuclease</keyword>
<dbReference type="NCBIfam" id="TIGR00237">
    <property type="entry name" value="xseA"/>
    <property type="match status" value="1"/>
</dbReference>
<evidence type="ECO:0000259" key="9">
    <source>
        <dbReference type="Pfam" id="PF13742"/>
    </source>
</evidence>
<feature type="region of interest" description="Disordered" evidence="7">
    <location>
        <begin position="410"/>
        <end position="444"/>
    </location>
</feature>
<evidence type="ECO:0000256" key="4">
    <source>
        <dbReference type="ARBA" id="ARBA00022839"/>
    </source>
</evidence>
<dbReference type="PANTHER" id="PTHR30008">
    <property type="entry name" value="EXODEOXYRIBONUCLEASE 7 LARGE SUBUNIT"/>
    <property type="match status" value="1"/>
</dbReference>
<accession>A0ABU1J8N9</accession>
<reference evidence="10 11" key="1">
    <citation type="submission" date="2023-07" db="EMBL/GenBank/DDBJ databases">
        <title>Sequencing the genomes of 1000 actinobacteria strains.</title>
        <authorList>
            <person name="Klenk H.-P."/>
        </authorList>
    </citation>
    <scope>NUCLEOTIDE SEQUENCE [LARGE SCALE GENOMIC DNA]</scope>
    <source>
        <strain evidence="10 11">DSM 14555</strain>
    </source>
</reference>
<dbReference type="Pfam" id="PF02601">
    <property type="entry name" value="Exonuc_VII_L"/>
    <property type="match status" value="1"/>
</dbReference>
<dbReference type="EC" id="3.1.11.6" evidence="5"/>
<sequence length="444" mass="48112">MSELSESDAVAPDRPSTVPQTAAETSAERPWPLRLLSEKLKAHIDRAPAAWVEGQVIELNRRANVSYLTLRDVDAEISLSVTLFGSVLESMATPLERGARVVAQLKPDFWMKTGRLSMQGRQIRAVGLGDLLARIELLRQSLAAEGLFAEDRKKPLPLLPRRIGLITGRESDAMKDVLRNAALRWPAVQFEVREVAVQGVNSVAQVSAALAELDADESVDVIVIARGGGSLEDLLGFSNESLIRAVAAAKTPVVSAIGHEADRPLLDDVADLRASTPTDAAKRIVPDLAEELALVNQARQQLARGMSVFVQRERERLAQLRSRPVLANPDGMISVRADDLHRLQDRSFTLISGMVLRHRDTLAHLLAQVRSLSPQKTLDRGYAVLQLESGEVVQQPAQAPEGTALRVRLARGEISATSHGGADPAQPESTDDPTSSTSSAKGRK</sequence>
<evidence type="ECO:0000256" key="2">
    <source>
        <dbReference type="ARBA" id="ARBA00022722"/>
    </source>
</evidence>
<evidence type="ECO:0000256" key="5">
    <source>
        <dbReference type="HAMAP-Rule" id="MF_00378"/>
    </source>
</evidence>
<proteinExistence type="inferred from homology"/>